<evidence type="ECO:0000313" key="2">
    <source>
        <dbReference type="EMBL" id="KAJ8884404.1"/>
    </source>
</evidence>
<feature type="compositionally biased region" description="Polar residues" evidence="1">
    <location>
        <begin position="21"/>
        <end position="30"/>
    </location>
</feature>
<evidence type="ECO:0008006" key="4">
    <source>
        <dbReference type="Google" id="ProtNLM"/>
    </source>
</evidence>
<comment type="caution">
    <text evidence="2">The sequence shown here is derived from an EMBL/GenBank/DDBJ whole genome shotgun (WGS) entry which is preliminary data.</text>
</comment>
<organism evidence="2 3">
    <name type="scientific">Dryococelus australis</name>
    <dbReference type="NCBI Taxonomy" id="614101"/>
    <lineage>
        <taxon>Eukaryota</taxon>
        <taxon>Metazoa</taxon>
        <taxon>Ecdysozoa</taxon>
        <taxon>Arthropoda</taxon>
        <taxon>Hexapoda</taxon>
        <taxon>Insecta</taxon>
        <taxon>Pterygota</taxon>
        <taxon>Neoptera</taxon>
        <taxon>Polyneoptera</taxon>
        <taxon>Phasmatodea</taxon>
        <taxon>Verophasmatodea</taxon>
        <taxon>Anareolatae</taxon>
        <taxon>Phasmatidae</taxon>
        <taxon>Eurycanthinae</taxon>
        <taxon>Dryococelus</taxon>
    </lineage>
</organism>
<proteinExistence type="predicted"/>
<name>A0ABQ9HJ88_9NEOP</name>
<feature type="region of interest" description="Disordered" evidence="1">
    <location>
        <begin position="1"/>
        <end position="48"/>
    </location>
</feature>
<reference evidence="2 3" key="1">
    <citation type="submission" date="2023-02" db="EMBL/GenBank/DDBJ databases">
        <title>LHISI_Scaffold_Assembly.</title>
        <authorList>
            <person name="Stuart O.P."/>
            <person name="Cleave R."/>
            <person name="Magrath M.J.L."/>
            <person name="Mikheyev A.S."/>
        </authorList>
    </citation>
    <scope>NUCLEOTIDE SEQUENCE [LARGE SCALE GENOMIC DNA]</scope>
    <source>
        <strain evidence="2">Daus_M_001</strain>
        <tissue evidence="2">Leg muscle</tissue>
    </source>
</reference>
<sequence length="140" mass="15781">MQGEGKRQIPYETRRPEDLSKQSIDATSEGTWKAEAATDDSGRSRPTRTQELEEAVLCMVNENPNVNTRQVATVFNVHRTYNLQRLQALTPGGGANTLALQSHDICLHWNFYLWGPLKALVNAMLVEYVGIIRNYIMEGC</sequence>
<accession>A0ABQ9HJ88</accession>
<feature type="compositionally biased region" description="Basic and acidic residues" evidence="1">
    <location>
        <begin position="1"/>
        <end position="20"/>
    </location>
</feature>
<keyword evidence="3" id="KW-1185">Reference proteome</keyword>
<dbReference type="EMBL" id="JARBHB010000005">
    <property type="protein sequence ID" value="KAJ8884404.1"/>
    <property type="molecule type" value="Genomic_DNA"/>
</dbReference>
<dbReference type="Proteomes" id="UP001159363">
    <property type="component" value="Chromosome 4"/>
</dbReference>
<evidence type="ECO:0000313" key="3">
    <source>
        <dbReference type="Proteomes" id="UP001159363"/>
    </source>
</evidence>
<evidence type="ECO:0000256" key="1">
    <source>
        <dbReference type="SAM" id="MobiDB-lite"/>
    </source>
</evidence>
<protein>
    <recommendedName>
        <fullName evidence="4">HTH psq-type domain-containing protein</fullName>
    </recommendedName>
</protein>
<gene>
    <name evidence="2" type="ORF">PR048_016261</name>
</gene>